<proteinExistence type="predicted"/>
<feature type="non-terminal residue" evidence="2">
    <location>
        <position position="217"/>
    </location>
</feature>
<sequence length="217" mass="25227">MAQIKNHMTICIIIMTLKNTKIYIGLFEGRVLVVVREREKALIISLENIKDSLKITLTKVIHALHAQEQQRLMRECRMTEETSTSKRKNYKKTQLTSKKNTKNNYNKGKDEAMFEMVLNASSSKEAWKILKTSLEGVDKVKKMCLQTLRGEFESLHMKESESILDFGNRVITIVNQMKCYKENMENIRVVEKILRSLTIKFDFVVCAIEESKDLESI</sequence>
<evidence type="ECO:0000256" key="1">
    <source>
        <dbReference type="SAM" id="MobiDB-lite"/>
    </source>
</evidence>
<dbReference type="AlphaFoldDB" id="A0A371FWM2"/>
<dbReference type="PANTHER" id="PTHR35317">
    <property type="entry name" value="OS04G0629600 PROTEIN"/>
    <property type="match status" value="1"/>
</dbReference>
<gene>
    <name evidence="2" type="ORF">CR513_36445</name>
</gene>
<evidence type="ECO:0000313" key="3">
    <source>
        <dbReference type="Proteomes" id="UP000257109"/>
    </source>
</evidence>
<dbReference type="OrthoDB" id="1931687at2759"/>
<accession>A0A371FWM2</accession>
<feature type="region of interest" description="Disordered" evidence="1">
    <location>
        <begin position="78"/>
        <end position="106"/>
    </location>
</feature>
<dbReference type="PANTHER" id="PTHR35317:SF28">
    <property type="entry name" value="ZINC FINGER, CCHC-TYPE, RIBONUCLEASE H-LIKE DOMAIN, GAG-PRE-INTEGRASE DOMAIN PROTEIN-RELATED"/>
    <property type="match status" value="1"/>
</dbReference>
<organism evidence="2 3">
    <name type="scientific">Mucuna pruriens</name>
    <name type="common">Velvet bean</name>
    <name type="synonym">Dolichos pruriens</name>
    <dbReference type="NCBI Taxonomy" id="157652"/>
    <lineage>
        <taxon>Eukaryota</taxon>
        <taxon>Viridiplantae</taxon>
        <taxon>Streptophyta</taxon>
        <taxon>Embryophyta</taxon>
        <taxon>Tracheophyta</taxon>
        <taxon>Spermatophyta</taxon>
        <taxon>Magnoliopsida</taxon>
        <taxon>eudicotyledons</taxon>
        <taxon>Gunneridae</taxon>
        <taxon>Pentapetalae</taxon>
        <taxon>rosids</taxon>
        <taxon>fabids</taxon>
        <taxon>Fabales</taxon>
        <taxon>Fabaceae</taxon>
        <taxon>Papilionoideae</taxon>
        <taxon>50 kb inversion clade</taxon>
        <taxon>NPAAA clade</taxon>
        <taxon>indigoferoid/millettioid clade</taxon>
        <taxon>Phaseoleae</taxon>
        <taxon>Mucuna</taxon>
    </lineage>
</organism>
<protein>
    <submittedName>
        <fullName evidence="2">Uncharacterized protein</fullName>
    </submittedName>
</protein>
<evidence type="ECO:0000313" key="2">
    <source>
        <dbReference type="EMBL" id="RDX82725.1"/>
    </source>
</evidence>
<comment type="caution">
    <text evidence="2">The sequence shown here is derived from an EMBL/GenBank/DDBJ whole genome shotgun (WGS) entry which is preliminary data.</text>
</comment>
<dbReference type="Proteomes" id="UP000257109">
    <property type="component" value="Unassembled WGS sequence"/>
</dbReference>
<reference evidence="2" key="1">
    <citation type="submission" date="2018-05" db="EMBL/GenBank/DDBJ databases">
        <title>Draft genome of Mucuna pruriens seed.</title>
        <authorList>
            <person name="Nnadi N.E."/>
            <person name="Vos R."/>
            <person name="Hasami M.H."/>
            <person name="Devisetty U.K."/>
            <person name="Aguiy J.C."/>
        </authorList>
    </citation>
    <scope>NUCLEOTIDE SEQUENCE [LARGE SCALE GENOMIC DNA]</scope>
    <source>
        <strain evidence="2">JCA_2017</strain>
    </source>
</reference>
<dbReference type="Pfam" id="PF14223">
    <property type="entry name" value="Retrotran_gag_2"/>
    <property type="match status" value="1"/>
</dbReference>
<name>A0A371FWM2_MUCPR</name>
<dbReference type="EMBL" id="QJKJ01007569">
    <property type="protein sequence ID" value="RDX82725.1"/>
    <property type="molecule type" value="Genomic_DNA"/>
</dbReference>
<keyword evidence="3" id="KW-1185">Reference proteome</keyword>